<dbReference type="Pfam" id="PF02518">
    <property type="entry name" value="HATPase_c"/>
    <property type="match status" value="1"/>
</dbReference>
<name>A0A6M8MQ11_9PSED</name>
<dbReference type="AlphaFoldDB" id="A0A6M8MQ11"/>
<dbReference type="SMART" id="SM00388">
    <property type="entry name" value="HisKA"/>
    <property type="match status" value="1"/>
</dbReference>
<dbReference type="Gene3D" id="1.10.287.130">
    <property type="match status" value="1"/>
</dbReference>
<evidence type="ECO:0000256" key="2">
    <source>
        <dbReference type="ARBA" id="ARBA00012438"/>
    </source>
</evidence>
<dbReference type="SUPFAM" id="SSF55874">
    <property type="entry name" value="ATPase domain of HSP90 chaperone/DNA topoisomerase II/histidine kinase"/>
    <property type="match status" value="1"/>
</dbReference>
<dbReference type="PANTHER" id="PTHR43547:SF2">
    <property type="entry name" value="HYBRID SIGNAL TRANSDUCTION HISTIDINE KINASE C"/>
    <property type="match status" value="1"/>
</dbReference>
<dbReference type="InterPro" id="IPR036097">
    <property type="entry name" value="HisK_dim/P_sf"/>
</dbReference>
<keyword evidence="3" id="KW-0597">Phosphoprotein</keyword>
<keyword evidence="6" id="KW-1185">Reference proteome</keyword>
<dbReference type="RefSeq" id="WP_172612259.1">
    <property type="nucleotide sequence ID" value="NZ_CP053746.1"/>
</dbReference>
<dbReference type="InterPro" id="IPR003594">
    <property type="entry name" value="HATPase_dom"/>
</dbReference>
<dbReference type="Gene3D" id="3.30.565.10">
    <property type="entry name" value="Histidine kinase-like ATPase, C-terminal domain"/>
    <property type="match status" value="1"/>
</dbReference>
<dbReference type="InterPro" id="IPR036890">
    <property type="entry name" value="HATPase_C_sf"/>
</dbReference>
<sequence>MNEFDSKDPAARADTDRAYALLAQNKEEALAHLASLRRELFETEASVGTGLHIELLVQANQKLVLTALAAQAQAPAANAPADVYQELREANEHLVISALHAQTLQAQAELALSQQRTAMASVAHEMRNPLTPISLIAERMVRASSDKLPEMRAMIEGQVQHLARMVEDLLDVARASTGKLRLTCAHIDIVHIIRESVEACAPLMHKKNLQMDISLPGAPMLVNGDRIRIVQIFTNVLTNATKYTPCGGKIALCAEAVPEGLKIVISDNGIGISAQALPMIFDAYVQDTQAIGFNGSGLGIGLTVVRQLVEGHGGSVTAHSEGEGKGCRFIILFPLVGSAP</sequence>
<evidence type="ECO:0000256" key="1">
    <source>
        <dbReference type="ARBA" id="ARBA00000085"/>
    </source>
</evidence>
<evidence type="ECO:0000259" key="4">
    <source>
        <dbReference type="PROSITE" id="PS50109"/>
    </source>
</evidence>
<evidence type="ECO:0000313" key="6">
    <source>
        <dbReference type="Proteomes" id="UP000501989"/>
    </source>
</evidence>
<dbReference type="Proteomes" id="UP000501989">
    <property type="component" value="Chromosome"/>
</dbReference>
<dbReference type="InterPro" id="IPR004358">
    <property type="entry name" value="Sig_transdc_His_kin-like_C"/>
</dbReference>
<dbReference type="GO" id="GO:0000155">
    <property type="term" value="F:phosphorelay sensor kinase activity"/>
    <property type="evidence" value="ECO:0007669"/>
    <property type="project" value="InterPro"/>
</dbReference>
<evidence type="ECO:0000313" key="5">
    <source>
        <dbReference type="EMBL" id="QKF53070.1"/>
    </source>
</evidence>
<dbReference type="CDD" id="cd00082">
    <property type="entry name" value="HisKA"/>
    <property type="match status" value="1"/>
</dbReference>
<organism evidence="5 6">
    <name type="scientific">Pseudomonas graminis</name>
    <dbReference type="NCBI Taxonomy" id="158627"/>
    <lineage>
        <taxon>Bacteria</taxon>
        <taxon>Pseudomonadati</taxon>
        <taxon>Pseudomonadota</taxon>
        <taxon>Gammaproteobacteria</taxon>
        <taxon>Pseudomonadales</taxon>
        <taxon>Pseudomonadaceae</taxon>
        <taxon>Pseudomonas</taxon>
    </lineage>
</organism>
<dbReference type="SMART" id="SM00387">
    <property type="entry name" value="HATPase_c"/>
    <property type="match status" value="1"/>
</dbReference>
<dbReference type="Pfam" id="PF00512">
    <property type="entry name" value="HisKA"/>
    <property type="match status" value="1"/>
</dbReference>
<dbReference type="PROSITE" id="PS50109">
    <property type="entry name" value="HIS_KIN"/>
    <property type="match status" value="1"/>
</dbReference>
<dbReference type="KEGG" id="pgg:FX982_04062"/>
<dbReference type="EMBL" id="CP053746">
    <property type="protein sequence ID" value="QKF53070.1"/>
    <property type="molecule type" value="Genomic_DNA"/>
</dbReference>
<gene>
    <name evidence="5" type="ORF">FX982_04062</name>
</gene>
<dbReference type="EC" id="2.7.13.3" evidence="2"/>
<dbReference type="PRINTS" id="PR00344">
    <property type="entry name" value="BCTRLSENSOR"/>
</dbReference>
<accession>A0A6M8MQ11</accession>
<keyword evidence="5" id="KW-0808">Transferase</keyword>
<protein>
    <recommendedName>
        <fullName evidence="2">histidine kinase</fullName>
        <ecNumber evidence="2">2.7.13.3</ecNumber>
    </recommendedName>
</protein>
<dbReference type="CDD" id="cd00075">
    <property type="entry name" value="HATPase"/>
    <property type="match status" value="1"/>
</dbReference>
<dbReference type="SUPFAM" id="SSF47384">
    <property type="entry name" value="Homodimeric domain of signal transducing histidine kinase"/>
    <property type="match status" value="1"/>
</dbReference>
<proteinExistence type="predicted"/>
<dbReference type="InterPro" id="IPR003661">
    <property type="entry name" value="HisK_dim/P_dom"/>
</dbReference>
<comment type="catalytic activity">
    <reaction evidence="1">
        <text>ATP + protein L-histidine = ADP + protein N-phospho-L-histidine.</text>
        <dbReference type="EC" id="2.7.13.3"/>
    </reaction>
</comment>
<keyword evidence="5" id="KW-0418">Kinase</keyword>
<evidence type="ECO:0000256" key="3">
    <source>
        <dbReference type="ARBA" id="ARBA00022553"/>
    </source>
</evidence>
<feature type="domain" description="Histidine kinase" evidence="4">
    <location>
        <begin position="121"/>
        <end position="337"/>
    </location>
</feature>
<dbReference type="PANTHER" id="PTHR43547">
    <property type="entry name" value="TWO-COMPONENT HISTIDINE KINASE"/>
    <property type="match status" value="1"/>
</dbReference>
<reference evidence="6" key="1">
    <citation type="submission" date="2019-12" db="EMBL/GenBank/DDBJ databases">
        <title>Endophytic bacteria associated with Panax ginseng seedlings.</title>
        <authorList>
            <person name="Park J.M."/>
            <person name="Shin R."/>
            <person name="Jo S.H."/>
        </authorList>
    </citation>
    <scope>NUCLEOTIDE SEQUENCE [LARGE SCALE GENOMIC DNA]</scope>
    <source>
        <strain evidence="6">PgKB30</strain>
    </source>
</reference>
<dbReference type="InterPro" id="IPR005467">
    <property type="entry name" value="His_kinase_dom"/>
</dbReference>